<protein>
    <submittedName>
        <fullName evidence="2">Uncharacterized protein</fullName>
    </submittedName>
</protein>
<dbReference type="AlphaFoldDB" id="A0A5M3W7Z7"/>
<evidence type="ECO:0000313" key="3">
    <source>
        <dbReference type="Proteomes" id="UP000334990"/>
    </source>
</evidence>
<sequence>MQLVGVDPLDPPVGLARFLLGGDPGEHGVQLFVAGRRRVHQEQLLVGYLDPRTDGEFGQQRPGERDVELAGRDQRVPLSS</sequence>
<dbReference type="Proteomes" id="UP000334990">
    <property type="component" value="Unassembled WGS sequence"/>
</dbReference>
<keyword evidence="3" id="KW-1185">Reference proteome</keyword>
<gene>
    <name evidence="2" type="ORF">Acor_72530</name>
</gene>
<comment type="caution">
    <text evidence="2">The sequence shown here is derived from an EMBL/GenBank/DDBJ whole genome shotgun (WGS) entry which is preliminary data.</text>
</comment>
<evidence type="ECO:0000313" key="2">
    <source>
        <dbReference type="EMBL" id="GES05185.1"/>
    </source>
</evidence>
<reference evidence="2 3" key="1">
    <citation type="submission" date="2019-10" db="EMBL/GenBank/DDBJ databases">
        <title>Whole genome shotgun sequence of Acrocarpospora corrugata NBRC 13972.</title>
        <authorList>
            <person name="Ichikawa N."/>
            <person name="Kimura A."/>
            <person name="Kitahashi Y."/>
            <person name="Komaki H."/>
            <person name="Oguchi A."/>
        </authorList>
    </citation>
    <scope>NUCLEOTIDE SEQUENCE [LARGE SCALE GENOMIC DNA]</scope>
    <source>
        <strain evidence="2 3">NBRC 13972</strain>
    </source>
</reference>
<proteinExistence type="predicted"/>
<evidence type="ECO:0000256" key="1">
    <source>
        <dbReference type="SAM" id="MobiDB-lite"/>
    </source>
</evidence>
<organism evidence="2 3">
    <name type="scientific">Acrocarpospora corrugata</name>
    <dbReference type="NCBI Taxonomy" id="35763"/>
    <lineage>
        <taxon>Bacteria</taxon>
        <taxon>Bacillati</taxon>
        <taxon>Actinomycetota</taxon>
        <taxon>Actinomycetes</taxon>
        <taxon>Streptosporangiales</taxon>
        <taxon>Streptosporangiaceae</taxon>
        <taxon>Acrocarpospora</taxon>
    </lineage>
</organism>
<feature type="region of interest" description="Disordered" evidence="1">
    <location>
        <begin position="51"/>
        <end position="80"/>
    </location>
</feature>
<dbReference type="EMBL" id="BLAD01000094">
    <property type="protein sequence ID" value="GES05185.1"/>
    <property type="molecule type" value="Genomic_DNA"/>
</dbReference>
<feature type="compositionally biased region" description="Basic and acidic residues" evidence="1">
    <location>
        <begin position="62"/>
        <end position="80"/>
    </location>
</feature>
<accession>A0A5M3W7Z7</accession>
<name>A0A5M3W7Z7_9ACTN</name>